<evidence type="ECO:0000256" key="2">
    <source>
        <dbReference type="ARBA" id="ARBA00009773"/>
    </source>
</evidence>
<gene>
    <name evidence="7" type="ORF">QQ91_0008315</name>
</gene>
<dbReference type="RefSeq" id="WP_201277057.1">
    <property type="nucleotide sequence ID" value="NZ_JTHE03000044.1"/>
</dbReference>
<evidence type="ECO:0000256" key="1">
    <source>
        <dbReference type="ARBA" id="ARBA00004141"/>
    </source>
</evidence>
<feature type="transmembrane region" description="Helical" evidence="6">
    <location>
        <begin position="12"/>
        <end position="32"/>
    </location>
</feature>
<feature type="transmembrane region" description="Helical" evidence="6">
    <location>
        <begin position="239"/>
        <end position="261"/>
    </location>
</feature>
<dbReference type="Pfam" id="PF01594">
    <property type="entry name" value="AI-2E_transport"/>
    <property type="match status" value="1"/>
</dbReference>
<dbReference type="PANTHER" id="PTHR21716:SF62">
    <property type="entry name" value="TRANSPORT PROTEIN YDBI-RELATED"/>
    <property type="match status" value="1"/>
</dbReference>
<feature type="transmembrane region" description="Helical" evidence="6">
    <location>
        <begin position="215"/>
        <end position="233"/>
    </location>
</feature>
<evidence type="ECO:0000256" key="6">
    <source>
        <dbReference type="SAM" id="Phobius"/>
    </source>
</evidence>
<reference evidence="7 8" key="1">
    <citation type="journal article" date="2015" name="Genome Announc.">
        <title>Draft Genome Sequence of Filamentous Marine Cyanobacterium Lyngbya confervoides Strain BDU141951.</title>
        <authorList>
            <person name="Chandrababunaidu M.M."/>
            <person name="Sen D."/>
            <person name="Tripathy S."/>
        </authorList>
    </citation>
    <scope>NUCLEOTIDE SEQUENCE [LARGE SCALE GENOMIC DNA]</scope>
    <source>
        <strain evidence="7 8">BDU141951</strain>
    </source>
</reference>
<keyword evidence="8" id="KW-1185">Reference proteome</keyword>
<feature type="transmembrane region" description="Helical" evidence="6">
    <location>
        <begin position="67"/>
        <end position="88"/>
    </location>
</feature>
<comment type="caution">
    <text evidence="7">The sequence shown here is derived from an EMBL/GenBank/DDBJ whole genome shotgun (WGS) entry which is preliminary data.</text>
</comment>
<dbReference type="InterPro" id="IPR002549">
    <property type="entry name" value="AI-2E-like"/>
</dbReference>
<dbReference type="EMBL" id="JTHE03000044">
    <property type="protein sequence ID" value="MCM1982825.1"/>
    <property type="molecule type" value="Genomic_DNA"/>
</dbReference>
<evidence type="ECO:0000256" key="3">
    <source>
        <dbReference type="ARBA" id="ARBA00022692"/>
    </source>
</evidence>
<comment type="similarity">
    <text evidence="2">Belongs to the autoinducer-2 exporter (AI-2E) (TC 2.A.86) family.</text>
</comment>
<keyword evidence="3 6" id="KW-0812">Transmembrane</keyword>
<comment type="subcellular location">
    <subcellularLocation>
        <location evidence="1">Membrane</location>
        <topology evidence="1">Multi-pass membrane protein</topology>
    </subcellularLocation>
</comment>
<evidence type="ECO:0000313" key="7">
    <source>
        <dbReference type="EMBL" id="MCM1982825.1"/>
    </source>
</evidence>
<evidence type="ECO:0000313" key="8">
    <source>
        <dbReference type="Proteomes" id="UP000031561"/>
    </source>
</evidence>
<evidence type="ECO:0000256" key="4">
    <source>
        <dbReference type="ARBA" id="ARBA00022989"/>
    </source>
</evidence>
<evidence type="ECO:0000256" key="5">
    <source>
        <dbReference type="ARBA" id="ARBA00023136"/>
    </source>
</evidence>
<feature type="transmembrane region" description="Helical" evidence="6">
    <location>
        <begin position="314"/>
        <end position="335"/>
    </location>
</feature>
<feature type="transmembrane region" description="Helical" evidence="6">
    <location>
        <begin position="38"/>
        <end position="55"/>
    </location>
</feature>
<organism evidence="7 8">
    <name type="scientific">Lyngbya confervoides BDU141951</name>
    <dbReference type="NCBI Taxonomy" id="1574623"/>
    <lineage>
        <taxon>Bacteria</taxon>
        <taxon>Bacillati</taxon>
        <taxon>Cyanobacteriota</taxon>
        <taxon>Cyanophyceae</taxon>
        <taxon>Oscillatoriophycideae</taxon>
        <taxon>Oscillatoriales</taxon>
        <taxon>Microcoleaceae</taxon>
        <taxon>Lyngbya</taxon>
    </lineage>
</organism>
<keyword evidence="4 6" id="KW-1133">Transmembrane helix</keyword>
<dbReference type="Proteomes" id="UP000031561">
    <property type="component" value="Unassembled WGS sequence"/>
</dbReference>
<feature type="transmembrane region" description="Helical" evidence="6">
    <location>
        <begin position="273"/>
        <end position="294"/>
    </location>
</feature>
<dbReference type="GO" id="GO:0016020">
    <property type="term" value="C:membrane"/>
    <property type="evidence" value="ECO:0007669"/>
    <property type="project" value="UniProtKB-SubCell"/>
</dbReference>
<dbReference type="AlphaFoldDB" id="A0ABD4T3D8"/>
<proteinExistence type="inferred from homology"/>
<sequence length="365" mass="40870">MILEVVRKRDGTVSLGKWVGLIVLCIALFILWEIRQVVLLGFTAVVLASALNSVVRQLTKVRIKRHLAIAIAVLGLFAFATVVSWLIIPPFVAQSQQLLELVPQSVQRIDESVKWLEKQQFQGTSIINSQMVDNITRQLPNLAGKLFENFFSLFSNSLLVVLNILLVLVLTIMFLIEPQKYRQIFIKLFPSFYRRRADAILQQCETALDNWMGGILFNMMVIGVCSGLGLWVLRVKLVLANAIIAGLLEAIPNIGPTLSVIPPMAIALLDSPWKALGVLLFYILIQQLEQYLLVPLVMAKQVSLLPAVTLLSQIIFAYFFGFLGLLLALPLIIVGQIWAKEVLVKDVLDHWTTQQGGFTLRKNES</sequence>
<dbReference type="PANTHER" id="PTHR21716">
    <property type="entry name" value="TRANSMEMBRANE PROTEIN"/>
    <property type="match status" value="1"/>
</dbReference>
<protein>
    <submittedName>
        <fullName evidence="7">AI-2E family transporter</fullName>
    </submittedName>
</protein>
<name>A0ABD4T3D8_9CYAN</name>
<keyword evidence="5 6" id="KW-0472">Membrane</keyword>
<feature type="transmembrane region" description="Helical" evidence="6">
    <location>
        <begin position="150"/>
        <end position="176"/>
    </location>
</feature>
<accession>A0ABD4T3D8</accession>